<protein>
    <submittedName>
        <fullName evidence="3">Uncharacterized protein</fullName>
    </submittedName>
</protein>
<dbReference type="InterPro" id="IPR048126">
    <property type="entry name" value="Toxin_VasX"/>
</dbReference>
<evidence type="ECO:0000313" key="3">
    <source>
        <dbReference type="EMBL" id="PRY58809.1"/>
    </source>
</evidence>
<feature type="region of interest" description="Disordered" evidence="1">
    <location>
        <begin position="989"/>
        <end position="1020"/>
    </location>
</feature>
<gene>
    <name evidence="3" type="ORF">B0H98_1171</name>
</gene>
<keyword evidence="2" id="KW-0472">Membrane</keyword>
<dbReference type="EMBL" id="PVTK01000017">
    <property type="protein sequence ID" value="PRY58809.1"/>
    <property type="molecule type" value="Genomic_DNA"/>
</dbReference>
<dbReference type="NCBIfam" id="NF041559">
    <property type="entry name" value="BTH_I2691_fam"/>
    <property type="match status" value="1"/>
</dbReference>
<accession>A0A2T0ULJ2</accession>
<dbReference type="Proteomes" id="UP000237647">
    <property type="component" value="Unassembled WGS sequence"/>
</dbReference>
<evidence type="ECO:0000313" key="4">
    <source>
        <dbReference type="Proteomes" id="UP000237647"/>
    </source>
</evidence>
<proteinExistence type="predicted"/>
<keyword evidence="2" id="KW-0812">Transmembrane</keyword>
<dbReference type="AlphaFoldDB" id="A0A2T0ULJ2"/>
<feature type="compositionally biased region" description="Basic and acidic residues" evidence="1">
    <location>
        <begin position="989"/>
        <end position="1002"/>
    </location>
</feature>
<feature type="non-terminal residue" evidence="3">
    <location>
        <position position="1"/>
    </location>
</feature>
<evidence type="ECO:0000256" key="2">
    <source>
        <dbReference type="SAM" id="Phobius"/>
    </source>
</evidence>
<feature type="transmembrane region" description="Helical" evidence="2">
    <location>
        <begin position="782"/>
        <end position="809"/>
    </location>
</feature>
<name>A0A2T0ULJ2_9GAMM</name>
<comment type="caution">
    <text evidence="3">The sequence shown here is derived from an EMBL/GenBank/DDBJ whole genome shotgun (WGS) entry which is preliminary data.</text>
</comment>
<sequence>DGWLYVWVSEEGETRLDEYLIEGATFNGASHLTYPTYVSIAMAYSSMKWTERIREYVLENDDVRQRIMRSFSLISAINATGDCASFAPHAAPITQLGQHVADITPNGAVDGFTSTTVSTIEREEAISDSDSADEAESVYRHLEVKPEITQDSVLGSIDNHDESIFVALDDDLGIVNDLHMALAGREMELEAFLDEHGHKLQIASVLQTLCDYLDDDNIPDDVRDDPAKTARARQLTEDLKQVLSGETYSTESREQRVIDIYDELEALGIEPPDPDVLNATSLLRDDVHYEEAIDYIHRHQPQLERLQTHIENSLADLIIWLERLPLSAQELCFDTVDADQNQAIHECGCMAMEAVGATQTGRAWLNTTYQARDSLIGFAMGNFDPALTDALETIAQHFIEHGTEDGKPADNGVSASSVAERTEAFRGILKYEQVQNHAIYKALAPHVRAAFDTLREGVRGPTQKIWESISYHFLASLGAGGQVSLEKTAKALWHPVMVVLIHPDLASSRLVLDLEYEIKLREWHDNSRRIIRQIKEANDQGNINRANRLEQQRHQHAYDKPNRVAAADDTLDLDKSGNQIRASNLATAGLYEQRTIERLRFTDGANAARRHIAGFIERMGGGMPLLIAGLNLYNFKEAARTADEEGIDAAGAKNLAANAGFAVGATMSLWIMPFWNKHATRQFMLSGGMIAVTEASITEWAGEGRHQAARLAGKLATRVAGLSAIGAISAGLDTWKSASDISSATSTSERVALFAKMGAGGVMAGTAAAQIAGATAARSYAFAWILGGWVSGVLFAAGVIHLVASYFAARFHREGVRLWLYTSIWGRGGYKWDESDEGQNNEWRALMETLLRPSVKLTQVSRTTFDMSHASNNSPGEMSTTYYGYWLQISFPASLAGDTVSISEIGRDGFWAPSDSFERSPHQPGEQGTVPTASLEYESDDVRVWQAWVPASEQEKSGSFTLTVEYSETLLSSGEDRLRFTFYKPDASAGKKEIEPNGEENRGISAPTRFALTVPLTPEE</sequence>
<evidence type="ECO:0000256" key="1">
    <source>
        <dbReference type="SAM" id="MobiDB-lite"/>
    </source>
</evidence>
<keyword evidence="4" id="KW-1185">Reference proteome</keyword>
<organism evidence="3 4">
    <name type="scientific">Vreelandella songnenensis</name>
    <dbReference type="NCBI Taxonomy" id="1176243"/>
    <lineage>
        <taxon>Bacteria</taxon>
        <taxon>Pseudomonadati</taxon>
        <taxon>Pseudomonadota</taxon>
        <taxon>Gammaproteobacteria</taxon>
        <taxon>Oceanospirillales</taxon>
        <taxon>Halomonadaceae</taxon>
        <taxon>Vreelandella</taxon>
    </lineage>
</organism>
<reference evidence="3 4" key="1">
    <citation type="submission" date="2018-03" db="EMBL/GenBank/DDBJ databases">
        <title>Genomic Encyclopedia of Type Strains, Phase III (KMG-III): the genomes of soil and plant-associated and newly described type strains.</title>
        <authorList>
            <person name="Whitman W."/>
        </authorList>
    </citation>
    <scope>NUCLEOTIDE SEQUENCE [LARGE SCALE GENOMIC DNA]</scope>
    <source>
        <strain evidence="3 4">CGMCC 1.12152</strain>
    </source>
</reference>
<keyword evidence="2" id="KW-1133">Transmembrane helix</keyword>